<feature type="region of interest" description="Disordered" evidence="2">
    <location>
        <begin position="29"/>
        <end position="103"/>
    </location>
</feature>
<keyword evidence="1" id="KW-0862">Zinc</keyword>
<name>A0A6P4AXG0_ARADU</name>
<dbReference type="PROSITE" id="PS50158">
    <property type="entry name" value="ZF_CCHC"/>
    <property type="match status" value="1"/>
</dbReference>
<organism evidence="4 5">
    <name type="scientific">Arachis duranensis</name>
    <name type="common">Wild peanut</name>
    <dbReference type="NCBI Taxonomy" id="130453"/>
    <lineage>
        <taxon>Eukaryota</taxon>
        <taxon>Viridiplantae</taxon>
        <taxon>Streptophyta</taxon>
        <taxon>Embryophyta</taxon>
        <taxon>Tracheophyta</taxon>
        <taxon>Spermatophyta</taxon>
        <taxon>Magnoliopsida</taxon>
        <taxon>eudicotyledons</taxon>
        <taxon>Gunneridae</taxon>
        <taxon>Pentapetalae</taxon>
        <taxon>rosids</taxon>
        <taxon>fabids</taxon>
        <taxon>Fabales</taxon>
        <taxon>Fabaceae</taxon>
        <taxon>Papilionoideae</taxon>
        <taxon>50 kb inversion clade</taxon>
        <taxon>dalbergioids sensu lato</taxon>
        <taxon>Dalbergieae</taxon>
        <taxon>Pterocarpus clade</taxon>
        <taxon>Arachis</taxon>
    </lineage>
</organism>
<dbReference type="Pfam" id="PF00098">
    <property type="entry name" value="zf-CCHC"/>
    <property type="match status" value="1"/>
</dbReference>
<dbReference type="InterPro" id="IPR036875">
    <property type="entry name" value="Znf_CCHC_sf"/>
</dbReference>
<dbReference type="PANTHER" id="PTHR48435">
    <property type="entry name" value="POLYPROTEIN"/>
    <property type="match status" value="1"/>
</dbReference>
<dbReference type="Proteomes" id="UP000515211">
    <property type="component" value="Chromosome 7"/>
</dbReference>
<dbReference type="InterPro" id="IPR053098">
    <property type="entry name" value="Petuviruses_polyprotein"/>
</dbReference>
<reference evidence="5" key="2">
    <citation type="submission" date="2025-08" db="UniProtKB">
        <authorList>
            <consortium name="RefSeq"/>
        </authorList>
    </citation>
    <scope>IDENTIFICATION</scope>
    <source>
        <tissue evidence="5">Whole plant</tissue>
    </source>
</reference>
<dbReference type="AlphaFoldDB" id="A0A6P4AXG0"/>
<protein>
    <submittedName>
        <fullName evidence="5">Uncharacterized protein LOC107458932</fullName>
    </submittedName>
</protein>
<dbReference type="GO" id="GO:0008270">
    <property type="term" value="F:zinc ion binding"/>
    <property type="evidence" value="ECO:0007669"/>
    <property type="project" value="UniProtKB-KW"/>
</dbReference>
<dbReference type="SMART" id="SM00343">
    <property type="entry name" value="ZnF_C2HC"/>
    <property type="match status" value="1"/>
</dbReference>
<dbReference type="PANTHER" id="PTHR48435:SF1">
    <property type="entry name" value="POLYPROTEIN"/>
    <property type="match status" value="1"/>
</dbReference>
<reference evidence="4" key="1">
    <citation type="journal article" date="2016" name="Nat. Genet.">
        <title>The genome sequences of Arachis duranensis and Arachis ipaensis, the diploid ancestors of cultivated peanut.</title>
        <authorList>
            <person name="Bertioli D.J."/>
            <person name="Cannon S.B."/>
            <person name="Froenicke L."/>
            <person name="Huang G."/>
            <person name="Farmer A.D."/>
            <person name="Cannon E.K."/>
            <person name="Liu X."/>
            <person name="Gao D."/>
            <person name="Clevenger J."/>
            <person name="Dash S."/>
            <person name="Ren L."/>
            <person name="Moretzsohn M.C."/>
            <person name="Shirasawa K."/>
            <person name="Huang W."/>
            <person name="Vidigal B."/>
            <person name="Abernathy B."/>
            <person name="Chu Y."/>
            <person name="Niederhuth C.E."/>
            <person name="Umale P."/>
            <person name="Araujo A.C."/>
            <person name="Kozik A."/>
            <person name="Kim K.D."/>
            <person name="Burow M.D."/>
            <person name="Varshney R.K."/>
            <person name="Wang X."/>
            <person name="Zhang X."/>
            <person name="Barkley N."/>
            <person name="Guimaraes P.M."/>
            <person name="Isobe S."/>
            <person name="Guo B."/>
            <person name="Liao B."/>
            <person name="Stalker H.T."/>
            <person name="Schmitz R.J."/>
            <person name="Scheffler B.E."/>
            <person name="Leal-Bertioli S.C."/>
            <person name="Xun X."/>
            <person name="Jackson S.A."/>
            <person name="Michelmore R."/>
            <person name="Ozias-Akins P."/>
        </authorList>
    </citation>
    <scope>NUCLEOTIDE SEQUENCE [LARGE SCALE GENOMIC DNA]</scope>
    <source>
        <strain evidence="4">cv. V14167</strain>
    </source>
</reference>
<dbReference type="KEGG" id="adu:107458932"/>
<evidence type="ECO:0000256" key="2">
    <source>
        <dbReference type="SAM" id="MobiDB-lite"/>
    </source>
</evidence>
<proteinExistence type="predicted"/>
<sequence length="555" mass="63794">MGPLVRVLRLVDGEKKPPMCYIYEAMKKSQSSHQLKPHPPWKPRNFFREKNVPTKDKGIKEGSPAPGRSINIISLDNQAHSTKTNEESEEETTETSEGTDNWSEEDYKADLLAIIMVNHVEEEEEEITSERDEPTASSSRTQTGSFEVKTSNKWFTFDDIPPARYRERLNEFSAWIETTMANPNLTSSQVLADFINRMTGNLREWVNNLSEYERLQLINGTSSQFLGIIHQEFLGDITIIQKRNSQEYFELKCCSLNRIDLKKYYKKMAAKYYPLGGNNNPPLKQVFIASLPNELQPELHRMMMALRKEVATTTIGEIYQLALAALDKLCEQQQMFKQLSKNSCKLKGACSKSYLKIKCKESSTCECKPKKKTHWQSPTKAFHQKAFRRGRRKQKYRYFKRRKPQTKSNRCFICGKQGHFAKSCPHKTKKEIKMLQSLMDAASIEDGEDLESVLEEQEVKDRETEYVFQDSDSEGDLPPRRSIFSISSFAPPIASITTKIPKRSNFPEKELGYLRSLGMKQIDGTPRPHFDLKVKTSIYDKSTKAVARGGARLTI</sequence>
<dbReference type="GO" id="GO:0003676">
    <property type="term" value="F:nucleic acid binding"/>
    <property type="evidence" value="ECO:0007669"/>
    <property type="project" value="InterPro"/>
</dbReference>
<dbReference type="GeneID" id="107458932"/>
<keyword evidence="1" id="KW-0863">Zinc-finger</keyword>
<dbReference type="Gene3D" id="4.10.60.10">
    <property type="entry name" value="Zinc finger, CCHC-type"/>
    <property type="match status" value="1"/>
</dbReference>
<dbReference type="SUPFAM" id="SSF57756">
    <property type="entry name" value="Retrovirus zinc finger-like domains"/>
    <property type="match status" value="1"/>
</dbReference>
<keyword evidence="4" id="KW-1185">Reference proteome</keyword>
<feature type="compositionally biased region" description="Polar residues" evidence="2">
    <location>
        <begin position="71"/>
        <end position="80"/>
    </location>
</feature>
<evidence type="ECO:0000313" key="4">
    <source>
        <dbReference type="Proteomes" id="UP000515211"/>
    </source>
</evidence>
<keyword evidence="1" id="KW-0479">Metal-binding</keyword>
<feature type="compositionally biased region" description="Basic and acidic residues" evidence="2">
    <location>
        <begin position="46"/>
        <end position="60"/>
    </location>
</feature>
<feature type="compositionally biased region" description="Polar residues" evidence="2">
    <location>
        <begin position="135"/>
        <end position="145"/>
    </location>
</feature>
<evidence type="ECO:0000313" key="5">
    <source>
        <dbReference type="RefSeq" id="XP_015932633.1"/>
    </source>
</evidence>
<evidence type="ECO:0000256" key="1">
    <source>
        <dbReference type="PROSITE-ProRule" id="PRU00047"/>
    </source>
</evidence>
<dbReference type="RefSeq" id="XP_015932633.1">
    <property type="nucleotide sequence ID" value="XM_016077147.1"/>
</dbReference>
<feature type="region of interest" description="Disordered" evidence="2">
    <location>
        <begin position="122"/>
        <end position="145"/>
    </location>
</feature>
<feature type="domain" description="CCHC-type" evidence="3">
    <location>
        <begin position="410"/>
        <end position="425"/>
    </location>
</feature>
<accession>A0A6P4AXG0</accession>
<evidence type="ECO:0000259" key="3">
    <source>
        <dbReference type="PROSITE" id="PS50158"/>
    </source>
</evidence>
<gene>
    <name evidence="5" type="primary">LOC107458932</name>
</gene>
<dbReference type="OrthoDB" id="1433685at2759"/>
<dbReference type="InterPro" id="IPR001878">
    <property type="entry name" value="Znf_CCHC"/>
</dbReference>